<evidence type="ECO:0000313" key="3">
    <source>
        <dbReference type="Proteomes" id="UP000295164"/>
    </source>
</evidence>
<accession>A0A4R4E9Q8</accession>
<reference evidence="2 3" key="1">
    <citation type="submission" date="2019-03" db="EMBL/GenBank/DDBJ databases">
        <authorList>
            <person name="Kim M.K.M."/>
        </authorList>
    </citation>
    <scope>NUCLEOTIDE SEQUENCE [LARGE SCALE GENOMIC DNA]</scope>
    <source>
        <strain evidence="2 3">17J68-15</strain>
    </source>
</reference>
<feature type="transmembrane region" description="Helical" evidence="1">
    <location>
        <begin position="69"/>
        <end position="92"/>
    </location>
</feature>
<organism evidence="2 3">
    <name type="scientific">Flaviaesturariibacter aridisoli</name>
    <dbReference type="NCBI Taxonomy" id="2545761"/>
    <lineage>
        <taxon>Bacteria</taxon>
        <taxon>Pseudomonadati</taxon>
        <taxon>Bacteroidota</taxon>
        <taxon>Chitinophagia</taxon>
        <taxon>Chitinophagales</taxon>
        <taxon>Chitinophagaceae</taxon>
        <taxon>Flaviaestuariibacter</taxon>
    </lineage>
</organism>
<dbReference type="RefSeq" id="WP_131850590.1">
    <property type="nucleotide sequence ID" value="NZ_SKFH01000002.1"/>
</dbReference>
<feature type="transmembrane region" description="Helical" evidence="1">
    <location>
        <begin position="104"/>
        <end position="126"/>
    </location>
</feature>
<comment type="caution">
    <text evidence="2">The sequence shown here is derived from an EMBL/GenBank/DDBJ whole genome shotgun (WGS) entry which is preliminary data.</text>
</comment>
<dbReference type="OrthoDB" id="669730at2"/>
<keyword evidence="1" id="KW-0472">Membrane</keyword>
<dbReference type="AlphaFoldDB" id="A0A4R4E9Q8"/>
<evidence type="ECO:0000256" key="1">
    <source>
        <dbReference type="SAM" id="Phobius"/>
    </source>
</evidence>
<keyword evidence="1" id="KW-0812">Transmembrane</keyword>
<sequence>MNRRRKPIYPIILLFVVLNAFFIAGRSLLERKGFSQDVLLLGNVFLFFLTIGSFLMAQKGLANKNPHAFVRSIYGSIMMKLFLSLIVAFIYIATQRKGLNKPAFFTLMGLYLVYTAIEVTTLTRMLRDRSAS</sequence>
<feature type="transmembrane region" description="Helical" evidence="1">
    <location>
        <begin position="38"/>
        <end position="57"/>
    </location>
</feature>
<keyword evidence="1" id="KW-1133">Transmembrane helix</keyword>
<gene>
    <name evidence="2" type="ORF">E0486_02660</name>
</gene>
<dbReference type="Proteomes" id="UP000295164">
    <property type="component" value="Unassembled WGS sequence"/>
</dbReference>
<dbReference type="EMBL" id="SKFH01000002">
    <property type="protein sequence ID" value="TCZ74545.1"/>
    <property type="molecule type" value="Genomic_DNA"/>
</dbReference>
<evidence type="ECO:0000313" key="2">
    <source>
        <dbReference type="EMBL" id="TCZ74545.1"/>
    </source>
</evidence>
<proteinExistence type="predicted"/>
<protein>
    <recommendedName>
        <fullName evidence="4">ATP synthase subunit I</fullName>
    </recommendedName>
</protein>
<evidence type="ECO:0008006" key="4">
    <source>
        <dbReference type="Google" id="ProtNLM"/>
    </source>
</evidence>
<feature type="transmembrane region" description="Helical" evidence="1">
    <location>
        <begin position="7"/>
        <end position="26"/>
    </location>
</feature>
<keyword evidence="3" id="KW-1185">Reference proteome</keyword>
<name>A0A4R4E9Q8_9BACT</name>